<evidence type="ECO:0000313" key="1">
    <source>
        <dbReference type="EMBL" id="KFD19497.1"/>
    </source>
</evidence>
<protein>
    <submittedName>
        <fullName evidence="1">Uncharacterized protein</fullName>
    </submittedName>
</protein>
<name>A0A085JGA1_9GAMM</name>
<gene>
    <name evidence="1" type="ORF">GTPT_1836</name>
</gene>
<proteinExistence type="predicted"/>
<dbReference type="Proteomes" id="UP000028602">
    <property type="component" value="Unassembled WGS sequence"/>
</dbReference>
<accession>A0A085JGA1</accession>
<keyword evidence="2" id="KW-1185">Reference proteome</keyword>
<reference evidence="1 2" key="1">
    <citation type="submission" date="2014-05" db="EMBL/GenBank/DDBJ databases">
        <title>ATOL: Assembling a taxonomically balanced genome-scale reconstruction of the evolutionary history of the Enterobacteriaceae.</title>
        <authorList>
            <person name="Plunkett G.III."/>
            <person name="Neeno-Eckwall E.C."/>
            <person name="Glasner J.D."/>
            <person name="Perna N.T."/>
        </authorList>
    </citation>
    <scope>NUCLEOTIDE SEQUENCE [LARGE SCALE GENOMIC DNA]</scope>
    <source>
        <strain evidence="1 2">ATCC 33301</strain>
    </source>
</reference>
<dbReference type="AlphaFoldDB" id="A0A085JGA1"/>
<comment type="caution">
    <text evidence="1">The sequence shown here is derived from an EMBL/GenBank/DDBJ whole genome shotgun (WGS) entry which is preliminary data.</text>
</comment>
<organism evidence="1 2">
    <name type="scientific">Tatumella ptyseos ATCC 33301</name>
    <dbReference type="NCBI Taxonomy" id="1005995"/>
    <lineage>
        <taxon>Bacteria</taxon>
        <taxon>Pseudomonadati</taxon>
        <taxon>Pseudomonadota</taxon>
        <taxon>Gammaproteobacteria</taxon>
        <taxon>Enterobacterales</taxon>
        <taxon>Erwiniaceae</taxon>
        <taxon>Tatumella</taxon>
    </lineage>
</organism>
<sequence length="40" mass="4239">MGFSRGGTGLTIIAVSDPGLTQATVQQFRIMLRLITAGEM</sequence>
<dbReference type="EMBL" id="JMPR01000031">
    <property type="protein sequence ID" value="KFD19497.1"/>
    <property type="molecule type" value="Genomic_DNA"/>
</dbReference>
<evidence type="ECO:0000313" key="2">
    <source>
        <dbReference type="Proteomes" id="UP000028602"/>
    </source>
</evidence>